<protein>
    <submittedName>
        <fullName evidence="1">Uncharacterized protein</fullName>
    </submittedName>
</protein>
<comment type="caution">
    <text evidence="1">The sequence shown here is derived from an EMBL/GenBank/DDBJ whole genome shotgun (WGS) entry which is preliminary data.</text>
</comment>
<gene>
    <name evidence="1" type="ORF">CDAR_218771</name>
</gene>
<sequence length="123" mass="13962">MKKRVSPSLLQRCVVVYRGFPPPLPRIVMYLCSRWQCSSRLASDCVTRLHSRKWTFRMRAPLSMAAAVHVHCAVQDRVGEIWNGMSGQGGNNGNRILGKNVYDIKSVFKVLFRATLYSVSLSF</sequence>
<dbReference type="Proteomes" id="UP001054837">
    <property type="component" value="Unassembled WGS sequence"/>
</dbReference>
<keyword evidence="2" id="KW-1185">Reference proteome</keyword>
<proteinExistence type="predicted"/>
<accession>A0AAV4UGB2</accession>
<dbReference type="EMBL" id="BPLQ01011222">
    <property type="protein sequence ID" value="GIY56781.1"/>
    <property type="molecule type" value="Genomic_DNA"/>
</dbReference>
<evidence type="ECO:0000313" key="2">
    <source>
        <dbReference type="Proteomes" id="UP001054837"/>
    </source>
</evidence>
<evidence type="ECO:0000313" key="1">
    <source>
        <dbReference type="EMBL" id="GIY56781.1"/>
    </source>
</evidence>
<name>A0AAV4UGB2_9ARAC</name>
<reference evidence="1 2" key="1">
    <citation type="submission" date="2021-06" db="EMBL/GenBank/DDBJ databases">
        <title>Caerostris darwini draft genome.</title>
        <authorList>
            <person name="Kono N."/>
            <person name="Arakawa K."/>
        </authorList>
    </citation>
    <scope>NUCLEOTIDE SEQUENCE [LARGE SCALE GENOMIC DNA]</scope>
</reference>
<organism evidence="1 2">
    <name type="scientific">Caerostris darwini</name>
    <dbReference type="NCBI Taxonomy" id="1538125"/>
    <lineage>
        <taxon>Eukaryota</taxon>
        <taxon>Metazoa</taxon>
        <taxon>Ecdysozoa</taxon>
        <taxon>Arthropoda</taxon>
        <taxon>Chelicerata</taxon>
        <taxon>Arachnida</taxon>
        <taxon>Araneae</taxon>
        <taxon>Araneomorphae</taxon>
        <taxon>Entelegynae</taxon>
        <taxon>Araneoidea</taxon>
        <taxon>Araneidae</taxon>
        <taxon>Caerostris</taxon>
    </lineage>
</organism>
<dbReference type="AlphaFoldDB" id="A0AAV4UGB2"/>